<evidence type="ECO:0000313" key="3">
    <source>
        <dbReference type="EMBL" id="ASB89611.1"/>
    </source>
</evidence>
<dbReference type="Pfam" id="PF02120">
    <property type="entry name" value="Flg_hook"/>
    <property type="match status" value="1"/>
</dbReference>
<feature type="region of interest" description="Disordered" evidence="1">
    <location>
        <begin position="410"/>
        <end position="445"/>
    </location>
</feature>
<feature type="domain" description="Flagellar hook-length control protein-like C-terminal" evidence="2">
    <location>
        <begin position="339"/>
        <end position="416"/>
    </location>
</feature>
<accession>A0ABM6LJW7</accession>
<protein>
    <submittedName>
        <fullName evidence="3">Flagellar hook-length control protein</fullName>
    </submittedName>
</protein>
<gene>
    <name evidence="3" type="ORF">S101395_03104</name>
</gene>
<dbReference type="EMBL" id="CP021920">
    <property type="protein sequence ID" value="ASB89611.1"/>
    <property type="molecule type" value="Genomic_DNA"/>
</dbReference>
<feature type="compositionally biased region" description="Basic and acidic residues" evidence="1">
    <location>
        <begin position="124"/>
        <end position="146"/>
    </location>
</feature>
<organism evidence="3 4">
    <name type="scientific">Bacillus sonorensis</name>
    <dbReference type="NCBI Taxonomy" id="119858"/>
    <lineage>
        <taxon>Bacteria</taxon>
        <taxon>Bacillati</taxon>
        <taxon>Bacillota</taxon>
        <taxon>Bacilli</taxon>
        <taxon>Bacillales</taxon>
        <taxon>Bacillaceae</taxon>
        <taxon>Bacillus</taxon>
    </lineage>
</organism>
<dbReference type="CDD" id="cd17470">
    <property type="entry name" value="T3SS_Flik_C"/>
    <property type="match status" value="1"/>
</dbReference>
<dbReference type="InterPro" id="IPR038610">
    <property type="entry name" value="FliK-like_C_sf"/>
</dbReference>
<feature type="compositionally biased region" description="Low complexity" evidence="1">
    <location>
        <begin position="114"/>
        <end position="123"/>
    </location>
</feature>
<sequence>MKLLDMISIESAPPVQTIGKNGNTTAGMLFQNVLQKESLTSNGNSEGTSRQAESANELLQTIENWLSGKSGVQFDENWLKALQDLAGQGTKDPETVALAEELLKKIESLLQPAAEEGAAPADGKLLEHPAEERLSGNDGDKIKGDDPPDETVLTSIQHLLYTLVYEQQPLEKSTQIASILEKGPAFLEMLQDKGASPELVDELRRQIFTKDPDQSKLLSMSKAELKSFQSVIDQMMKNTAETGAKEWKMAESELKAFLLGKKTDVQVSEKQYFVLPKDNQPKAEQKPVLLHQSFTGHQKSESLPVNTFQAATAGDQTSSQSKTFTDQILGSWKQMKYTPFGKSTGSFTIRLNPENLGFITVKLIKQHGMFSSKIIASTQSAKELLEHNLAQLKQALPTMSVQIDRFSVPLQTGDQPFGQPADDQQKHHQPPKQDQQKEQENEDFQEFLDELIESRVQDHEEEI</sequence>
<keyword evidence="3" id="KW-0966">Cell projection</keyword>
<reference evidence="3 4" key="1">
    <citation type="submission" date="2017-06" db="EMBL/GenBank/DDBJ databases">
        <title>Genome sequence of Bacillus sonorensis strain SRCM101395.</title>
        <authorList>
            <person name="Cho S.H."/>
        </authorList>
    </citation>
    <scope>NUCLEOTIDE SEQUENCE [LARGE SCALE GENOMIC DNA]</scope>
    <source>
        <strain evidence="3 4">SRCM101395</strain>
    </source>
</reference>
<dbReference type="RefSeq" id="WP_006638170.1">
    <property type="nucleotide sequence ID" value="NZ_BORD01000004.1"/>
</dbReference>
<evidence type="ECO:0000256" key="1">
    <source>
        <dbReference type="SAM" id="MobiDB-lite"/>
    </source>
</evidence>
<dbReference type="InterPro" id="IPR021136">
    <property type="entry name" value="Flagellar_hook_control-like_C"/>
</dbReference>
<dbReference type="Gene3D" id="3.30.750.140">
    <property type="match status" value="1"/>
</dbReference>
<dbReference type="Proteomes" id="UP000196877">
    <property type="component" value="Chromosome"/>
</dbReference>
<proteinExistence type="predicted"/>
<keyword evidence="4" id="KW-1185">Reference proteome</keyword>
<evidence type="ECO:0000259" key="2">
    <source>
        <dbReference type="Pfam" id="PF02120"/>
    </source>
</evidence>
<keyword evidence="3" id="KW-0969">Cilium</keyword>
<evidence type="ECO:0000313" key="4">
    <source>
        <dbReference type="Proteomes" id="UP000196877"/>
    </source>
</evidence>
<keyword evidence="3" id="KW-0282">Flagellum</keyword>
<name>A0ABM6LJW7_9BACI</name>
<feature type="region of interest" description="Disordered" evidence="1">
    <location>
        <begin position="114"/>
        <end position="146"/>
    </location>
</feature>